<dbReference type="Gene3D" id="3.30.230.10">
    <property type="match status" value="1"/>
</dbReference>
<dbReference type="PRINTS" id="PR00958">
    <property type="entry name" value="HOMSERKINASE"/>
</dbReference>
<dbReference type="InterPro" id="IPR036554">
    <property type="entry name" value="GHMP_kinase_C_sf"/>
</dbReference>
<dbReference type="PANTHER" id="PTHR20861:SF1">
    <property type="entry name" value="HOMOSERINE KINASE"/>
    <property type="match status" value="1"/>
</dbReference>
<comment type="function">
    <text evidence="12 13">Catalyzes the ATP-dependent phosphorylation of L-homoserine to L-homoserine phosphate.</text>
</comment>
<evidence type="ECO:0000256" key="11">
    <source>
        <dbReference type="ARBA" id="ARBA00049375"/>
    </source>
</evidence>
<feature type="binding site" evidence="13">
    <location>
        <begin position="93"/>
        <end position="103"/>
    </location>
    <ligand>
        <name>ATP</name>
        <dbReference type="ChEBI" id="CHEBI:30616"/>
    </ligand>
</feature>
<keyword evidence="6 13" id="KW-0808">Transferase</keyword>
<evidence type="ECO:0000313" key="17">
    <source>
        <dbReference type="Proteomes" id="UP000481339"/>
    </source>
</evidence>
<dbReference type="EC" id="2.7.1.39" evidence="3 13"/>
<evidence type="ECO:0000256" key="5">
    <source>
        <dbReference type="ARBA" id="ARBA00022605"/>
    </source>
</evidence>
<name>A0A7C8FTZ1_9MICO</name>
<dbReference type="Gene3D" id="3.30.70.890">
    <property type="entry name" value="GHMP kinase, C-terminal domain"/>
    <property type="match status" value="1"/>
</dbReference>
<proteinExistence type="inferred from homology"/>
<feature type="domain" description="GHMP kinase N-terminal" evidence="14">
    <location>
        <begin position="63"/>
        <end position="147"/>
    </location>
</feature>
<evidence type="ECO:0000256" key="7">
    <source>
        <dbReference type="ARBA" id="ARBA00022697"/>
    </source>
</evidence>
<keyword evidence="5 13" id="KW-0028">Amino-acid biosynthesis</keyword>
<dbReference type="HAMAP" id="MF_00384">
    <property type="entry name" value="Homoser_kinase"/>
    <property type="match status" value="1"/>
</dbReference>
<dbReference type="PROSITE" id="PS00627">
    <property type="entry name" value="GHMP_KINASES_ATP"/>
    <property type="match status" value="1"/>
</dbReference>
<evidence type="ECO:0000256" key="4">
    <source>
        <dbReference type="ARBA" id="ARBA00017858"/>
    </source>
</evidence>
<keyword evidence="9 13" id="KW-0418">Kinase</keyword>
<evidence type="ECO:0000259" key="14">
    <source>
        <dbReference type="Pfam" id="PF00288"/>
    </source>
</evidence>
<dbReference type="PANTHER" id="PTHR20861">
    <property type="entry name" value="HOMOSERINE/4-DIPHOSPHOCYTIDYL-2-C-METHYL-D-ERYTHRITOL KINASE"/>
    <property type="match status" value="1"/>
</dbReference>
<comment type="subcellular location">
    <subcellularLocation>
        <location evidence="13">Cytoplasm</location>
    </subcellularLocation>
</comment>
<comment type="similarity">
    <text evidence="2 13">Belongs to the GHMP kinase family. Homoserine kinase subfamily.</text>
</comment>
<evidence type="ECO:0000259" key="15">
    <source>
        <dbReference type="Pfam" id="PF08544"/>
    </source>
</evidence>
<feature type="domain" description="GHMP kinase C-terminal" evidence="15">
    <location>
        <begin position="217"/>
        <end position="280"/>
    </location>
</feature>
<evidence type="ECO:0000256" key="6">
    <source>
        <dbReference type="ARBA" id="ARBA00022679"/>
    </source>
</evidence>
<keyword evidence="7 13" id="KW-0791">Threonine biosynthesis</keyword>
<dbReference type="OrthoDB" id="9769912at2"/>
<gene>
    <name evidence="13" type="primary">thrB</name>
    <name evidence="16" type="ORF">F8O02_05360</name>
</gene>
<comment type="catalytic activity">
    <reaction evidence="11 13">
        <text>L-homoserine + ATP = O-phospho-L-homoserine + ADP + H(+)</text>
        <dbReference type="Rhea" id="RHEA:13985"/>
        <dbReference type="ChEBI" id="CHEBI:15378"/>
        <dbReference type="ChEBI" id="CHEBI:30616"/>
        <dbReference type="ChEBI" id="CHEBI:57476"/>
        <dbReference type="ChEBI" id="CHEBI:57590"/>
        <dbReference type="ChEBI" id="CHEBI:456216"/>
        <dbReference type="EC" id="2.7.1.39"/>
    </reaction>
</comment>
<dbReference type="EMBL" id="WBKA01000003">
    <property type="protein sequence ID" value="KAB1632430.1"/>
    <property type="molecule type" value="Genomic_DNA"/>
</dbReference>
<dbReference type="InterPro" id="IPR014721">
    <property type="entry name" value="Ribsml_uS5_D2-typ_fold_subgr"/>
</dbReference>
<dbReference type="GO" id="GO:0009088">
    <property type="term" value="P:threonine biosynthetic process"/>
    <property type="evidence" value="ECO:0007669"/>
    <property type="project" value="UniProtKB-UniRule"/>
</dbReference>
<evidence type="ECO:0000256" key="10">
    <source>
        <dbReference type="ARBA" id="ARBA00022840"/>
    </source>
</evidence>
<organism evidence="16 17">
    <name type="scientific">Pseudoclavibacter caeni</name>
    <dbReference type="NCBI Taxonomy" id="908846"/>
    <lineage>
        <taxon>Bacteria</taxon>
        <taxon>Bacillati</taxon>
        <taxon>Actinomycetota</taxon>
        <taxon>Actinomycetes</taxon>
        <taxon>Micrococcales</taxon>
        <taxon>Microbacteriaceae</taxon>
        <taxon>Pseudoclavibacter</taxon>
    </lineage>
</organism>
<dbReference type="GO" id="GO:0005737">
    <property type="term" value="C:cytoplasm"/>
    <property type="evidence" value="ECO:0007669"/>
    <property type="project" value="UniProtKB-SubCell"/>
</dbReference>
<dbReference type="InterPro" id="IPR006203">
    <property type="entry name" value="GHMP_knse_ATP-bd_CS"/>
</dbReference>
<keyword evidence="17" id="KW-1185">Reference proteome</keyword>
<dbReference type="InterPro" id="IPR006204">
    <property type="entry name" value="GHMP_kinase_N_dom"/>
</dbReference>
<accession>A0A7C8FTZ1</accession>
<keyword evidence="8 13" id="KW-0547">Nucleotide-binding</keyword>
<keyword evidence="10 13" id="KW-0067">ATP-binding</keyword>
<dbReference type="GO" id="GO:0004413">
    <property type="term" value="F:homoserine kinase activity"/>
    <property type="evidence" value="ECO:0007669"/>
    <property type="project" value="UniProtKB-UniRule"/>
</dbReference>
<dbReference type="Proteomes" id="UP000481339">
    <property type="component" value="Unassembled WGS sequence"/>
</dbReference>
<comment type="pathway">
    <text evidence="1 13">Amino-acid biosynthesis; L-threonine biosynthesis; L-threonine from L-aspartate: step 4/5.</text>
</comment>
<dbReference type="PIRSF" id="PIRSF000676">
    <property type="entry name" value="Homoser_kin"/>
    <property type="match status" value="1"/>
</dbReference>
<evidence type="ECO:0000256" key="12">
    <source>
        <dbReference type="ARBA" id="ARBA00049954"/>
    </source>
</evidence>
<dbReference type="GO" id="GO:0005524">
    <property type="term" value="F:ATP binding"/>
    <property type="evidence" value="ECO:0007669"/>
    <property type="project" value="UniProtKB-UniRule"/>
</dbReference>
<protein>
    <recommendedName>
        <fullName evidence="4 13">Homoserine kinase</fullName>
        <shortName evidence="13">HK</shortName>
        <shortName evidence="13">HSK</shortName>
        <ecNumber evidence="3 13">2.7.1.39</ecNumber>
    </recommendedName>
</protein>
<evidence type="ECO:0000256" key="1">
    <source>
        <dbReference type="ARBA" id="ARBA00005015"/>
    </source>
</evidence>
<dbReference type="Pfam" id="PF00288">
    <property type="entry name" value="GHMP_kinases_N"/>
    <property type="match status" value="1"/>
</dbReference>
<evidence type="ECO:0000313" key="16">
    <source>
        <dbReference type="EMBL" id="KAB1632430.1"/>
    </source>
</evidence>
<dbReference type="NCBIfam" id="TIGR00191">
    <property type="entry name" value="thrB"/>
    <property type="match status" value="1"/>
</dbReference>
<dbReference type="SUPFAM" id="SSF54211">
    <property type="entry name" value="Ribosomal protein S5 domain 2-like"/>
    <property type="match status" value="1"/>
</dbReference>
<evidence type="ECO:0000256" key="9">
    <source>
        <dbReference type="ARBA" id="ARBA00022777"/>
    </source>
</evidence>
<dbReference type="InterPro" id="IPR000870">
    <property type="entry name" value="Homoserine_kinase"/>
</dbReference>
<sequence length="309" mass="32512">MSVTRLRVRVPATTANLGPGFDTLGLALGLWNEVIVEPDDSGRIRVDVHGSGRGRLPRDERHLVVRTMLDTLDRLGSRDRLDGARVIARNEVPQSGGLGSSASAVVAGVAAALWLHTGALPDRDELFRLASAAEGHPDNAAPAVYGGGTIAWQDDSGAHAVPIAVDPRVTPVILVPDYQVRTAETRRLLPERVPLADAVFDVSRAALLVRALEARPDLLPAATEDRLHQPYRAEAMRPTAELIGRLRGAGHAAVLSGAGPTVLVLAQSPVEADAVVAQAPARTAGAGGLEVRWRARRVAVARDGATVVA</sequence>
<dbReference type="InterPro" id="IPR013750">
    <property type="entry name" value="GHMP_kinase_C_dom"/>
</dbReference>
<evidence type="ECO:0000256" key="3">
    <source>
        <dbReference type="ARBA" id="ARBA00012078"/>
    </source>
</evidence>
<dbReference type="UniPathway" id="UPA00050">
    <property type="reaction ID" value="UER00064"/>
</dbReference>
<dbReference type="AlphaFoldDB" id="A0A7C8FTZ1"/>
<dbReference type="Pfam" id="PF08544">
    <property type="entry name" value="GHMP_kinases_C"/>
    <property type="match status" value="1"/>
</dbReference>
<evidence type="ECO:0000256" key="13">
    <source>
        <dbReference type="HAMAP-Rule" id="MF_00384"/>
    </source>
</evidence>
<dbReference type="InterPro" id="IPR020568">
    <property type="entry name" value="Ribosomal_Su5_D2-typ_SF"/>
</dbReference>
<keyword evidence="13" id="KW-0963">Cytoplasm</keyword>
<comment type="caution">
    <text evidence="16">The sequence shown here is derived from an EMBL/GenBank/DDBJ whole genome shotgun (WGS) entry which is preliminary data.</text>
</comment>
<evidence type="ECO:0000256" key="2">
    <source>
        <dbReference type="ARBA" id="ARBA00007370"/>
    </source>
</evidence>
<evidence type="ECO:0000256" key="8">
    <source>
        <dbReference type="ARBA" id="ARBA00022741"/>
    </source>
</evidence>
<reference evidence="16 17" key="1">
    <citation type="submission" date="2019-09" db="EMBL/GenBank/DDBJ databases">
        <title>Phylogeny of genus Pseudoclavibacter and closely related genus.</title>
        <authorList>
            <person name="Li Y."/>
        </authorList>
    </citation>
    <scope>NUCLEOTIDE SEQUENCE [LARGE SCALE GENOMIC DNA]</scope>
    <source>
        <strain evidence="16 17">JCM 16921</strain>
    </source>
</reference>
<dbReference type="SUPFAM" id="SSF55060">
    <property type="entry name" value="GHMP Kinase, C-terminal domain"/>
    <property type="match status" value="1"/>
</dbReference>